<dbReference type="Proteomes" id="UP000601435">
    <property type="component" value="Unassembled WGS sequence"/>
</dbReference>
<sequence length="66" mass="7494">MGNALPAANRERLHLRNLACSLGRMPREDCREAKRPMEGQPWPRGAGVAFTMFIFARRLGLARGWQ</sequence>
<comment type="caution">
    <text evidence="1">The sequence shown here is derived from an EMBL/GenBank/DDBJ whole genome shotgun (WGS) entry which is preliminary data.</text>
</comment>
<accession>A0A812MKW1</accession>
<name>A0A812MKW1_9DINO</name>
<organism evidence="1 2">
    <name type="scientific">Symbiodinium necroappetens</name>
    <dbReference type="NCBI Taxonomy" id="1628268"/>
    <lineage>
        <taxon>Eukaryota</taxon>
        <taxon>Sar</taxon>
        <taxon>Alveolata</taxon>
        <taxon>Dinophyceae</taxon>
        <taxon>Suessiales</taxon>
        <taxon>Symbiodiniaceae</taxon>
        <taxon>Symbiodinium</taxon>
    </lineage>
</organism>
<evidence type="ECO:0000313" key="1">
    <source>
        <dbReference type="EMBL" id="CAE7272192.1"/>
    </source>
</evidence>
<reference evidence="1" key="1">
    <citation type="submission" date="2021-02" db="EMBL/GenBank/DDBJ databases">
        <authorList>
            <person name="Dougan E. K."/>
            <person name="Rhodes N."/>
            <person name="Thang M."/>
            <person name="Chan C."/>
        </authorList>
    </citation>
    <scope>NUCLEOTIDE SEQUENCE</scope>
</reference>
<dbReference type="AlphaFoldDB" id="A0A812MKW1"/>
<evidence type="ECO:0000313" key="2">
    <source>
        <dbReference type="Proteomes" id="UP000601435"/>
    </source>
</evidence>
<keyword evidence="2" id="KW-1185">Reference proteome</keyword>
<dbReference type="EMBL" id="CAJNJA010011416">
    <property type="protein sequence ID" value="CAE7272192.1"/>
    <property type="molecule type" value="Genomic_DNA"/>
</dbReference>
<gene>
    <name evidence="1" type="ORF">SNEC2469_LOCUS6541</name>
</gene>
<proteinExistence type="predicted"/>
<protein>
    <submittedName>
        <fullName evidence="1">Uncharacterized protein</fullName>
    </submittedName>
</protein>